<keyword evidence="5" id="KW-0143">Chaperone</keyword>
<evidence type="ECO:0000313" key="10">
    <source>
        <dbReference type="Proteomes" id="UP000001357"/>
    </source>
</evidence>
<dbReference type="GeneID" id="5890431"/>
<dbReference type="KEGG" id="mbr:MONBRDRAFT_1919"/>
<evidence type="ECO:0000256" key="6">
    <source>
        <dbReference type="SAM" id="Phobius"/>
    </source>
</evidence>
<keyword evidence="7" id="KW-0732">Signal</keyword>
<dbReference type="Pfam" id="PF00226">
    <property type="entry name" value="DnaJ"/>
    <property type="match status" value="1"/>
</dbReference>
<dbReference type="SMART" id="SM00271">
    <property type="entry name" value="DnaJ"/>
    <property type="match status" value="1"/>
</dbReference>
<dbReference type="InParanoid" id="A9UY30"/>
<protein>
    <recommendedName>
        <fullName evidence="8">J domain-containing protein</fullName>
    </recommendedName>
</protein>
<feature type="non-terminal residue" evidence="9">
    <location>
        <position position="258"/>
    </location>
</feature>
<dbReference type="Gene3D" id="1.10.287.110">
    <property type="entry name" value="DnaJ domain"/>
    <property type="match status" value="1"/>
</dbReference>
<keyword evidence="2 6" id="KW-0812">Transmembrane</keyword>
<feature type="domain" description="J" evidence="8">
    <location>
        <begin position="32"/>
        <end position="95"/>
    </location>
</feature>
<dbReference type="GO" id="GO:0005789">
    <property type="term" value="C:endoplasmic reticulum membrane"/>
    <property type="evidence" value="ECO:0000318"/>
    <property type="project" value="GO_Central"/>
</dbReference>
<keyword evidence="10" id="KW-1185">Reference proteome</keyword>
<dbReference type="PANTHER" id="PTHR44176">
    <property type="entry name" value="DNAJ HOMOLOG SUBFAMILY C MEMBER 25"/>
    <property type="match status" value="1"/>
</dbReference>
<organism evidence="9 10">
    <name type="scientific">Monosiga brevicollis</name>
    <name type="common">Choanoflagellate</name>
    <dbReference type="NCBI Taxonomy" id="81824"/>
    <lineage>
        <taxon>Eukaryota</taxon>
        <taxon>Choanoflagellata</taxon>
        <taxon>Craspedida</taxon>
        <taxon>Salpingoecidae</taxon>
        <taxon>Monosiga</taxon>
    </lineage>
</organism>
<dbReference type="STRING" id="81824.A9UY30"/>
<dbReference type="InterPro" id="IPR036869">
    <property type="entry name" value="J_dom_sf"/>
</dbReference>
<dbReference type="CDD" id="cd06257">
    <property type="entry name" value="DnaJ"/>
    <property type="match status" value="1"/>
</dbReference>
<dbReference type="PANTHER" id="PTHR44176:SF1">
    <property type="entry name" value="DNAJ HOMOLOG SUBFAMILY C MEMBER 25"/>
    <property type="match status" value="1"/>
</dbReference>
<evidence type="ECO:0000256" key="1">
    <source>
        <dbReference type="ARBA" id="ARBA00004141"/>
    </source>
</evidence>
<reference evidence="9 10" key="1">
    <citation type="journal article" date="2008" name="Nature">
        <title>The genome of the choanoflagellate Monosiga brevicollis and the origin of metazoans.</title>
        <authorList>
            <consortium name="JGI Sequencing"/>
            <person name="King N."/>
            <person name="Westbrook M.J."/>
            <person name="Young S.L."/>
            <person name="Kuo A."/>
            <person name="Abedin M."/>
            <person name="Chapman J."/>
            <person name="Fairclough S."/>
            <person name="Hellsten U."/>
            <person name="Isogai Y."/>
            <person name="Letunic I."/>
            <person name="Marr M."/>
            <person name="Pincus D."/>
            <person name="Putnam N."/>
            <person name="Rokas A."/>
            <person name="Wright K.J."/>
            <person name="Zuzow R."/>
            <person name="Dirks W."/>
            <person name="Good M."/>
            <person name="Goodstein D."/>
            <person name="Lemons D."/>
            <person name="Li W."/>
            <person name="Lyons J.B."/>
            <person name="Morris A."/>
            <person name="Nichols S."/>
            <person name="Richter D.J."/>
            <person name="Salamov A."/>
            <person name="Bork P."/>
            <person name="Lim W.A."/>
            <person name="Manning G."/>
            <person name="Miller W.T."/>
            <person name="McGinnis W."/>
            <person name="Shapiro H."/>
            <person name="Tjian R."/>
            <person name="Grigoriev I.V."/>
            <person name="Rokhsar D."/>
        </authorList>
    </citation>
    <scope>NUCLEOTIDE SEQUENCE [LARGE SCALE GENOMIC DNA]</scope>
    <source>
        <strain evidence="10">MX1 / ATCC 50154</strain>
    </source>
</reference>
<dbReference type="eggNOG" id="KOG0722">
    <property type="taxonomic scope" value="Eukaryota"/>
</dbReference>
<dbReference type="FunCoup" id="A9UY30">
    <property type="interactions" value="308"/>
</dbReference>
<accession>A9UY30</accession>
<feature type="transmembrane region" description="Helical" evidence="6">
    <location>
        <begin position="112"/>
        <end position="133"/>
    </location>
</feature>
<evidence type="ECO:0000259" key="8">
    <source>
        <dbReference type="PROSITE" id="PS50076"/>
    </source>
</evidence>
<evidence type="ECO:0000256" key="7">
    <source>
        <dbReference type="SAM" id="SignalP"/>
    </source>
</evidence>
<evidence type="ECO:0000256" key="4">
    <source>
        <dbReference type="ARBA" id="ARBA00023136"/>
    </source>
</evidence>
<name>A9UY30_MONBE</name>
<dbReference type="RefSeq" id="XP_001745213.1">
    <property type="nucleotide sequence ID" value="XM_001745161.1"/>
</dbReference>
<sequence length="258" mass="30724">LGVVLWAVVVVLAMGVEGRRTALRDMYCGEADCYSILNLERDATAREIKKAYRALALLHHPDRSNPDAEQRFQTIAVAYETLRDEDVRRDYDYYLDHPEQALHNMYRYYRHVQVPMTPIVVGVILFISTLQYVSQHTRHSFARRAITYDTKKRQQIKRELHDELKDMTTKVRAWWPERNARVDEEIVSRVRFTGAHAPPDISKLLAVQILLLPKTLLDYGLWQWRWYQKYTRGQEEYADEDKLYLMCRHLHMPRARFE</sequence>
<dbReference type="EMBL" id="CH991549">
    <property type="protein sequence ID" value="EDQ89791.1"/>
    <property type="molecule type" value="Genomic_DNA"/>
</dbReference>
<dbReference type="GO" id="GO:0006457">
    <property type="term" value="P:protein folding"/>
    <property type="evidence" value="ECO:0000318"/>
    <property type="project" value="GO_Central"/>
</dbReference>
<dbReference type="Proteomes" id="UP000001357">
    <property type="component" value="Unassembled WGS sequence"/>
</dbReference>
<keyword evidence="3 6" id="KW-1133">Transmembrane helix</keyword>
<dbReference type="InterPro" id="IPR018253">
    <property type="entry name" value="DnaJ_domain_CS"/>
</dbReference>
<dbReference type="SUPFAM" id="SSF46565">
    <property type="entry name" value="Chaperone J-domain"/>
    <property type="match status" value="1"/>
</dbReference>
<dbReference type="AlphaFoldDB" id="A9UY30"/>
<evidence type="ECO:0000313" key="9">
    <source>
        <dbReference type="EMBL" id="EDQ89791.1"/>
    </source>
</evidence>
<feature type="chain" id="PRO_5002744845" description="J domain-containing protein" evidence="7">
    <location>
        <begin position="19"/>
        <end position="258"/>
    </location>
</feature>
<comment type="subcellular location">
    <subcellularLocation>
        <location evidence="1">Membrane</location>
        <topology evidence="1">Multi-pass membrane protein</topology>
    </subcellularLocation>
</comment>
<dbReference type="PROSITE" id="PS00636">
    <property type="entry name" value="DNAJ_1"/>
    <property type="match status" value="1"/>
</dbReference>
<evidence type="ECO:0000256" key="5">
    <source>
        <dbReference type="ARBA" id="ARBA00023186"/>
    </source>
</evidence>
<dbReference type="InterPro" id="IPR044632">
    <property type="entry name" value="DNAJC25-like"/>
</dbReference>
<dbReference type="PRINTS" id="PR00625">
    <property type="entry name" value="JDOMAIN"/>
</dbReference>
<dbReference type="OMA" id="TERWCWT"/>
<dbReference type="PROSITE" id="PS50076">
    <property type="entry name" value="DNAJ_2"/>
    <property type="match status" value="1"/>
</dbReference>
<gene>
    <name evidence="9" type="ORF">MONBRDRAFT_1919</name>
</gene>
<proteinExistence type="predicted"/>
<evidence type="ECO:0000256" key="2">
    <source>
        <dbReference type="ARBA" id="ARBA00022692"/>
    </source>
</evidence>
<evidence type="ECO:0000256" key="3">
    <source>
        <dbReference type="ARBA" id="ARBA00022989"/>
    </source>
</evidence>
<feature type="signal peptide" evidence="7">
    <location>
        <begin position="1"/>
        <end position="18"/>
    </location>
</feature>
<dbReference type="InterPro" id="IPR001623">
    <property type="entry name" value="DnaJ_domain"/>
</dbReference>
<feature type="non-terminal residue" evidence="9">
    <location>
        <position position="1"/>
    </location>
</feature>
<keyword evidence="4 6" id="KW-0472">Membrane</keyword>